<dbReference type="Pfam" id="PF01370">
    <property type="entry name" value="Epimerase"/>
    <property type="match status" value="1"/>
</dbReference>
<accession>A0ABQ3K140</accession>
<name>A0ABQ3K140_9DEIO</name>
<keyword evidence="3" id="KW-1185">Reference proteome</keyword>
<comment type="caution">
    <text evidence="2">The sequence shown here is derived from an EMBL/GenBank/DDBJ whole genome shotgun (WGS) entry which is preliminary data.</text>
</comment>
<dbReference type="InterPro" id="IPR036291">
    <property type="entry name" value="NAD(P)-bd_dom_sf"/>
</dbReference>
<gene>
    <name evidence="2" type="ORF">GCM10017783_09180</name>
</gene>
<evidence type="ECO:0000313" key="3">
    <source>
        <dbReference type="Proteomes" id="UP000632154"/>
    </source>
</evidence>
<reference evidence="3" key="1">
    <citation type="journal article" date="2019" name="Int. J. Syst. Evol. Microbiol.">
        <title>The Global Catalogue of Microorganisms (GCM) 10K type strain sequencing project: providing services to taxonomists for standard genome sequencing and annotation.</title>
        <authorList>
            <consortium name="The Broad Institute Genomics Platform"/>
            <consortium name="The Broad Institute Genome Sequencing Center for Infectious Disease"/>
            <person name="Wu L."/>
            <person name="Ma J."/>
        </authorList>
    </citation>
    <scope>NUCLEOTIDE SEQUENCE [LARGE SCALE GENOMIC DNA]</scope>
    <source>
        <strain evidence="3">CGMCC 1.18439</strain>
    </source>
</reference>
<dbReference type="RefSeq" id="WP_189642503.1">
    <property type="nucleotide sequence ID" value="NZ_BNAL01000008.1"/>
</dbReference>
<dbReference type="EMBL" id="BNAL01000008">
    <property type="protein sequence ID" value="GHF99338.1"/>
    <property type="molecule type" value="Genomic_DNA"/>
</dbReference>
<dbReference type="Gene3D" id="3.40.50.720">
    <property type="entry name" value="NAD(P)-binding Rossmann-like Domain"/>
    <property type="match status" value="1"/>
</dbReference>
<dbReference type="Proteomes" id="UP000632154">
    <property type="component" value="Unassembled WGS sequence"/>
</dbReference>
<dbReference type="InterPro" id="IPR001509">
    <property type="entry name" value="Epimerase_deHydtase"/>
</dbReference>
<dbReference type="PANTHER" id="PTHR48079:SF6">
    <property type="entry name" value="NAD(P)-BINDING DOMAIN-CONTAINING PROTEIN-RELATED"/>
    <property type="match status" value="1"/>
</dbReference>
<sequence length="329" mass="36152">MLLITGAAGHLGNVLIRHLLERGYTGIRAMVLPGEDRTPLAGLDVDIVEADITRPDMLPAAFAGVKRVMHLASLVSIGDAPDDVIQRVNVEGTRNIIAASKAAQVERLLYVGSVHAFAWPTGPLLDERAPLAPQTAAPYERTKSAATRLVLDAAAELDTVVAAPSGVFGPFDFKRSEVGTNIREWTLKPSTMMLPGGYDFVDVRDVAEGLRLVLEQGRRGEVYLLGNEWIEMRAMAQQVMQRVHGRAKVTMIPLPIARKLAEVALWDSKRRGVRALLTPYSLETLMAPYRVDWSKARTELGYSVRPISQTVEDTVKWWQDNPNAGGGRR</sequence>
<evidence type="ECO:0000313" key="2">
    <source>
        <dbReference type="EMBL" id="GHF99338.1"/>
    </source>
</evidence>
<evidence type="ECO:0000259" key="1">
    <source>
        <dbReference type="Pfam" id="PF01370"/>
    </source>
</evidence>
<dbReference type="SUPFAM" id="SSF51735">
    <property type="entry name" value="NAD(P)-binding Rossmann-fold domains"/>
    <property type="match status" value="1"/>
</dbReference>
<protein>
    <submittedName>
        <fullName evidence="2">Dihydroflavonol-4-reductase</fullName>
    </submittedName>
</protein>
<organism evidence="2 3">
    <name type="scientific">Deinococcus piscis</name>
    <dbReference type="NCBI Taxonomy" id="394230"/>
    <lineage>
        <taxon>Bacteria</taxon>
        <taxon>Thermotogati</taxon>
        <taxon>Deinococcota</taxon>
        <taxon>Deinococci</taxon>
        <taxon>Deinococcales</taxon>
        <taxon>Deinococcaceae</taxon>
        <taxon>Deinococcus</taxon>
    </lineage>
</organism>
<proteinExistence type="predicted"/>
<feature type="domain" description="NAD-dependent epimerase/dehydratase" evidence="1">
    <location>
        <begin position="3"/>
        <end position="226"/>
    </location>
</feature>
<dbReference type="InterPro" id="IPR051783">
    <property type="entry name" value="NAD(P)-dependent_oxidoreduct"/>
</dbReference>
<dbReference type="PANTHER" id="PTHR48079">
    <property type="entry name" value="PROTEIN YEEZ"/>
    <property type="match status" value="1"/>
</dbReference>